<dbReference type="EMBL" id="LAZR01000322">
    <property type="protein sequence ID" value="KKN74664.1"/>
    <property type="molecule type" value="Genomic_DNA"/>
</dbReference>
<gene>
    <name evidence="2" type="ORF">LCGC14_0388660</name>
</gene>
<proteinExistence type="predicted"/>
<dbReference type="AlphaFoldDB" id="A0A0F9T5Z6"/>
<reference evidence="2" key="1">
    <citation type="journal article" date="2015" name="Nature">
        <title>Complex archaea that bridge the gap between prokaryotes and eukaryotes.</title>
        <authorList>
            <person name="Spang A."/>
            <person name="Saw J.H."/>
            <person name="Jorgensen S.L."/>
            <person name="Zaremba-Niedzwiedzka K."/>
            <person name="Martijn J."/>
            <person name="Lind A.E."/>
            <person name="van Eijk R."/>
            <person name="Schleper C."/>
            <person name="Guy L."/>
            <person name="Ettema T.J."/>
        </authorList>
    </citation>
    <scope>NUCLEOTIDE SEQUENCE</scope>
</reference>
<dbReference type="SUPFAM" id="SSF53448">
    <property type="entry name" value="Nucleotide-diphospho-sugar transferases"/>
    <property type="match status" value="1"/>
</dbReference>
<dbReference type="Pfam" id="PF00535">
    <property type="entry name" value="Glycos_transf_2"/>
    <property type="match status" value="1"/>
</dbReference>
<accession>A0A0F9T5Z6</accession>
<feature type="domain" description="Glycosyltransferase 2-like" evidence="1">
    <location>
        <begin position="50"/>
        <end position="132"/>
    </location>
</feature>
<dbReference type="Gene3D" id="3.90.550.10">
    <property type="entry name" value="Spore Coat Polysaccharide Biosynthesis Protein SpsA, Chain A"/>
    <property type="match status" value="1"/>
</dbReference>
<evidence type="ECO:0000313" key="2">
    <source>
        <dbReference type="EMBL" id="KKN74664.1"/>
    </source>
</evidence>
<dbReference type="InterPro" id="IPR001173">
    <property type="entry name" value="Glyco_trans_2-like"/>
</dbReference>
<dbReference type="InterPro" id="IPR029044">
    <property type="entry name" value="Nucleotide-diphossugar_trans"/>
</dbReference>
<protein>
    <recommendedName>
        <fullName evidence="1">Glycosyltransferase 2-like domain-containing protein</fullName>
    </recommendedName>
</protein>
<sequence length="186" mass="22057">MRLSVLICTIEQRKTLFDVLMARINDFLERGDFTSQVEILSECDNREMSIGKKRNLLLSRAKGDYVCFIDDDDSIDEEYFVKILNALESSPDCVQIIGMMNTDGYNQQRFEHSITHPVYYDHQGVYYRYPNHLNPIKREIAQRFKFPEVDFGEDTDWATQIRDSALLQREESIDKVIYHYRYSSRK</sequence>
<evidence type="ECO:0000259" key="1">
    <source>
        <dbReference type="Pfam" id="PF00535"/>
    </source>
</evidence>
<comment type="caution">
    <text evidence="2">The sequence shown here is derived from an EMBL/GenBank/DDBJ whole genome shotgun (WGS) entry which is preliminary data.</text>
</comment>
<name>A0A0F9T5Z6_9ZZZZ</name>
<organism evidence="2">
    <name type="scientific">marine sediment metagenome</name>
    <dbReference type="NCBI Taxonomy" id="412755"/>
    <lineage>
        <taxon>unclassified sequences</taxon>
        <taxon>metagenomes</taxon>
        <taxon>ecological metagenomes</taxon>
    </lineage>
</organism>